<feature type="compositionally biased region" description="Basic and acidic residues" evidence="1">
    <location>
        <begin position="120"/>
        <end position="142"/>
    </location>
</feature>
<feature type="chain" id="PRO_5015621268" description="P pilus assembly/Cpx signaling pathway, periplasmic inhibitor/zinc-resistance associated protein" evidence="2">
    <location>
        <begin position="19"/>
        <end position="161"/>
    </location>
</feature>
<dbReference type="AlphaFoldDB" id="A0A2S5A7M2"/>
<protein>
    <recommendedName>
        <fullName evidence="5">P pilus assembly/Cpx signaling pathway, periplasmic inhibitor/zinc-resistance associated protein</fullName>
    </recommendedName>
</protein>
<name>A0A2S5A7M2_9FLAO</name>
<feature type="signal peptide" evidence="2">
    <location>
        <begin position="1"/>
        <end position="18"/>
    </location>
</feature>
<dbReference type="OrthoDB" id="956918at2"/>
<evidence type="ECO:0000256" key="1">
    <source>
        <dbReference type="SAM" id="MobiDB-lite"/>
    </source>
</evidence>
<evidence type="ECO:0000313" key="3">
    <source>
        <dbReference type="EMBL" id="POY38257.1"/>
    </source>
</evidence>
<proteinExistence type="predicted"/>
<feature type="region of interest" description="Disordered" evidence="1">
    <location>
        <begin position="19"/>
        <end position="50"/>
    </location>
</feature>
<dbReference type="RefSeq" id="WP_103806690.1">
    <property type="nucleotide sequence ID" value="NZ_PQVG01000007.1"/>
</dbReference>
<feature type="compositionally biased region" description="Gly residues" evidence="1">
    <location>
        <begin position="146"/>
        <end position="161"/>
    </location>
</feature>
<feature type="region of interest" description="Disordered" evidence="1">
    <location>
        <begin position="74"/>
        <end position="161"/>
    </location>
</feature>
<feature type="compositionally biased region" description="Basic and acidic residues" evidence="1">
    <location>
        <begin position="89"/>
        <end position="112"/>
    </location>
</feature>
<feature type="compositionally biased region" description="Basic and acidic residues" evidence="1">
    <location>
        <begin position="22"/>
        <end position="38"/>
    </location>
</feature>
<gene>
    <name evidence="3" type="ORF">C3L50_13420</name>
</gene>
<keyword evidence="4" id="KW-1185">Reference proteome</keyword>
<keyword evidence="2" id="KW-0732">Signal</keyword>
<dbReference type="Proteomes" id="UP000237310">
    <property type="component" value="Unassembled WGS sequence"/>
</dbReference>
<evidence type="ECO:0000313" key="4">
    <source>
        <dbReference type="Proteomes" id="UP000237310"/>
    </source>
</evidence>
<evidence type="ECO:0008006" key="5">
    <source>
        <dbReference type="Google" id="ProtNLM"/>
    </source>
</evidence>
<evidence type="ECO:0000256" key="2">
    <source>
        <dbReference type="SAM" id="SignalP"/>
    </source>
</evidence>
<sequence length="161" mass="18139">MKKLIIAALLVIGISSFAQENQPEKKGNNGQQRERMTPEQRNQASLDRMTTELKLDAKQQEQIKPILAEQTAKLQAMRDQRMNGGAKEMTADERKAMQQKRQEERTITENKLKAILTPEQFKKMKENEEAAREKMREARGNRDNGGNRGGDGGNGGNGSEN</sequence>
<reference evidence="3 4" key="1">
    <citation type="submission" date="2018-01" db="EMBL/GenBank/DDBJ databases">
        <authorList>
            <person name="Gaut B.S."/>
            <person name="Morton B.R."/>
            <person name="Clegg M.T."/>
            <person name="Duvall M.R."/>
        </authorList>
    </citation>
    <scope>NUCLEOTIDE SEQUENCE [LARGE SCALE GENOMIC DNA]</scope>
    <source>
        <strain evidence="3 4">HR-AY</strain>
    </source>
</reference>
<accession>A0A2S5A7M2</accession>
<organism evidence="3 4">
    <name type="scientific">Flavobacterium alvei</name>
    <dbReference type="NCBI Taxonomy" id="2080416"/>
    <lineage>
        <taxon>Bacteria</taxon>
        <taxon>Pseudomonadati</taxon>
        <taxon>Bacteroidota</taxon>
        <taxon>Flavobacteriia</taxon>
        <taxon>Flavobacteriales</taxon>
        <taxon>Flavobacteriaceae</taxon>
        <taxon>Flavobacterium</taxon>
    </lineage>
</organism>
<dbReference type="Gene3D" id="1.20.120.1490">
    <property type="match status" value="1"/>
</dbReference>
<dbReference type="EMBL" id="PQVG01000007">
    <property type="protein sequence ID" value="POY38257.1"/>
    <property type="molecule type" value="Genomic_DNA"/>
</dbReference>
<comment type="caution">
    <text evidence="3">The sequence shown here is derived from an EMBL/GenBank/DDBJ whole genome shotgun (WGS) entry which is preliminary data.</text>
</comment>